<dbReference type="FunFam" id="1.10.10.60:FF:000132">
    <property type="entry name" value="AraC family transcriptional regulator"/>
    <property type="match status" value="1"/>
</dbReference>
<protein>
    <submittedName>
        <fullName evidence="7">AraC family transcriptional regulator</fullName>
    </submittedName>
</protein>
<proteinExistence type="predicted"/>
<feature type="domain" description="HTH araC/xylS-type" evidence="6">
    <location>
        <begin position="159"/>
        <end position="259"/>
    </location>
</feature>
<dbReference type="Pfam" id="PF02311">
    <property type="entry name" value="AraC_binding"/>
    <property type="match status" value="1"/>
</dbReference>
<dbReference type="Proteomes" id="UP000214603">
    <property type="component" value="Unassembled WGS sequence"/>
</dbReference>
<evidence type="ECO:0000313" key="8">
    <source>
        <dbReference type="Proteomes" id="UP000214603"/>
    </source>
</evidence>
<keyword evidence="5" id="KW-0804">Transcription</keyword>
<evidence type="ECO:0000256" key="2">
    <source>
        <dbReference type="ARBA" id="ARBA00023015"/>
    </source>
</evidence>
<dbReference type="OrthoDB" id="2536004at2"/>
<evidence type="ECO:0000256" key="1">
    <source>
        <dbReference type="ARBA" id="ARBA00022491"/>
    </source>
</evidence>
<dbReference type="SMART" id="SM00342">
    <property type="entry name" value="HTH_ARAC"/>
    <property type="match status" value="1"/>
</dbReference>
<evidence type="ECO:0000256" key="3">
    <source>
        <dbReference type="ARBA" id="ARBA00023125"/>
    </source>
</evidence>
<dbReference type="SUPFAM" id="SSF51182">
    <property type="entry name" value="RmlC-like cupins"/>
    <property type="match status" value="1"/>
</dbReference>
<dbReference type="PRINTS" id="PR00032">
    <property type="entry name" value="HTHARAC"/>
</dbReference>
<dbReference type="Gene3D" id="1.10.10.60">
    <property type="entry name" value="Homeodomain-like"/>
    <property type="match status" value="2"/>
</dbReference>
<dbReference type="InterPro" id="IPR018062">
    <property type="entry name" value="HTH_AraC-typ_CS"/>
</dbReference>
<reference evidence="8" key="1">
    <citation type="submission" date="2017-06" db="EMBL/GenBank/DDBJ databases">
        <title>Herbaspirillum phytohormonus sp. nov., isolated from the root nodule of Robinia pseudoacacia in lead-zinc mine.</title>
        <authorList>
            <person name="Fan M."/>
            <person name="Lin Y."/>
        </authorList>
    </citation>
    <scope>NUCLEOTIDE SEQUENCE [LARGE SCALE GENOMIC DNA]</scope>
    <source>
        <strain evidence="8">SC-089</strain>
    </source>
</reference>
<dbReference type="PANTHER" id="PTHR11019:SF199">
    <property type="entry name" value="HTH-TYPE TRANSCRIPTIONAL REGULATOR NIMR"/>
    <property type="match status" value="1"/>
</dbReference>
<evidence type="ECO:0000256" key="5">
    <source>
        <dbReference type="ARBA" id="ARBA00023163"/>
    </source>
</evidence>
<evidence type="ECO:0000256" key="4">
    <source>
        <dbReference type="ARBA" id="ARBA00023159"/>
    </source>
</evidence>
<dbReference type="InterPro" id="IPR009057">
    <property type="entry name" value="Homeodomain-like_sf"/>
</dbReference>
<dbReference type="AlphaFoldDB" id="A0A225M7Q6"/>
<dbReference type="EMBL" id="NJIH01000011">
    <property type="protein sequence ID" value="OWT56273.1"/>
    <property type="molecule type" value="Genomic_DNA"/>
</dbReference>
<sequence>MSQIWHRPPDFKYRRLSRPVIASAYAYKDGDLESWHSHHQPQFVFTTRGVLRVTTPGGAWTLGPHRGLWLPSRMGHELQAIGEVGLYSVYIETEISPWDGEECRVLVISTLLRELVAAMEEDRRLASGHRAELIIPLLLQEMRDAPQAHEGSLPLPQDRRLQQICERLIAEPGNNDTLDLWGERVGASERTLGRLFKAQTGLGFGQWRQQLRLVESVSRLARGLPVAAIAAELGYRNSSAFIAMFRKATGQTPQRYLKSH</sequence>
<keyword evidence="4" id="KW-0010">Activator</keyword>
<evidence type="ECO:0000313" key="7">
    <source>
        <dbReference type="EMBL" id="OWT56273.1"/>
    </source>
</evidence>
<keyword evidence="2" id="KW-0805">Transcription regulation</keyword>
<name>A0A225M7Q6_9BURK</name>
<dbReference type="CDD" id="cd06124">
    <property type="entry name" value="cupin_NimR-like_N"/>
    <property type="match status" value="1"/>
</dbReference>
<keyword evidence="8" id="KW-1185">Reference proteome</keyword>
<keyword evidence="3" id="KW-0238">DNA-binding</keyword>
<dbReference type="GO" id="GO:0003700">
    <property type="term" value="F:DNA-binding transcription factor activity"/>
    <property type="evidence" value="ECO:0007669"/>
    <property type="project" value="InterPro"/>
</dbReference>
<accession>A0A225M7Q6</accession>
<dbReference type="Pfam" id="PF12833">
    <property type="entry name" value="HTH_18"/>
    <property type="match status" value="1"/>
</dbReference>
<dbReference type="PROSITE" id="PS00041">
    <property type="entry name" value="HTH_ARAC_FAMILY_1"/>
    <property type="match status" value="1"/>
</dbReference>
<dbReference type="InterPro" id="IPR003313">
    <property type="entry name" value="AraC-bd"/>
</dbReference>
<dbReference type="InterPro" id="IPR018060">
    <property type="entry name" value="HTH_AraC"/>
</dbReference>
<evidence type="ECO:0000259" key="6">
    <source>
        <dbReference type="PROSITE" id="PS01124"/>
    </source>
</evidence>
<dbReference type="PANTHER" id="PTHR11019">
    <property type="entry name" value="HTH-TYPE TRANSCRIPTIONAL REGULATOR NIMR"/>
    <property type="match status" value="1"/>
</dbReference>
<dbReference type="RefSeq" id="WP_088605150.1">
    <property type="nucleotide sequence ID" value="NZ_NJIH01000011.1"/>
</dbReference>
<comment type="caution">
    <text evidence="7">The sequence shown here is derived from an EMBL/GenBank/DDBJ whole genome shotgun (WGS) entry which is preliminary data.</text>
</comment>
<dbReference type="PROSITE" id="PS01124">
    <property type="entry name" value="HTH_ARAC_FAMILY_2"/>
    <property type="match status" value="1"/>
</dbReference>
<dbReference type="Gene3D" id="2.60.120.10">
    <property type="entry name" value="Jelly Rolls"/>
    <property type="match status" value="1"/>
</dbReference>
<dbReference type="SUPFAM" id="SSF46689">
    <property type="entry name" value="Homeodomain-like"/>
    <property type="match status" value="1"/>
</dbReference>
<dbReference type="InterPro" id="IPR011051">
    <property type="entry name" value="RmlC_Cupin_sf"/>
</dbReference>
<dbReference type="GO" id="GO:0043565">
    <property type="term" value="F:sequence-specific DNA binding"/>
    <property type="evidence" value="ECO:0007669"/>
    <property type="project" value="InterPro"/>
</dbReference>
<gene>
    <name evidence="7" type="ORF">CEY11_19865</name>
</gene>
<dbReference type="InterPro" id="IPR020449">
    <property type="entry name" value="Tscrpt_reg_AraC-type_HTH"/>
</dbReference>
<keyword evidence="1" id="KW-0678">Repressor</keyword>
<dbReference type="InterPro" id="IPR014710">
    <property type="entry name" value="RmlC-like_jellyroll"/>
</dbReference>
<organism evidence="7 8">
    <name type="scientific">Candidimonas nitroreducens</name>
    <dbReference type="NCBI Taxonomy" id="683354"/>
    <lineage>
        <taxon>Bacteria</taxon>
        <taxon>Pseudomonadati</taxon>
        <taxon>Pseudomonadota</taxon>
        <taxon>Betaproteobacteria</taxon>
        <taxon>Burkholderiales</taxon>
        <taxon>Alcaligenaceae</taxon>
        <taxon>Candidimonas</taxon>
    </lineage>
</organism>